<dbReference type="EMBL" id="JAWJWF010000006">
    <property type="protein sequence ID" value="KAK6631487.1"/>
    <property type="molecule type" value="Genomic_DNA"/>
</dbReference>
<name>A0ABR1B0B7_POLSC</name>
<accession>A0ABR1B0B7</accession>
<reference evidence="1 2" key="1">
    <citation type="submission" date="2023-09" db="EMBL/GenBank/DDBJ databases">
        <title>Genomes of two closely related lineages of the louse Polyplax serrata with different host specificities.</title>
        <authorList>
            <person name="Martinu J."/>
            <person name="Tarabai H."/>
            <person name="Stefka J."/>
            <person name="Hypsa V."/>
        </authorList>
    </citation>
    <scope>NUCLEOTIDE SEQUENCE [LARGE SCALE GENOMIC DNA]</scope>
    <source>
        <strain evidence="1">98ZLc_SE</strain>
    </source>
</reference>
<comment type="caution">
    <text evidence="1">The sequence shown here is derived from an EMBL/GenBank/DDBJ whole genome shotgun (WGS) entry which is preliminary data.</text>
</comment>
<protein>
    <recommendedName>
        <fullName evidence="3">Secreted protein</fullName>
    </recommendedName>
</protein>
<evidence type="ECO:0000313" key="2">
    <source>
        <dbReference type="Proteomes" id="UP001359485"/>
    </source>
</evidence>
<keyword evidence="2" id="KW-1185">Reference proteome</keyword>
<proteinExistence type="predicted"/>
<organism evidence="1 2">
    <name type="scientific">Polyplax serrata</name>
    <name type="common">Common mouse louse</name>
    <dbReference type="NCBI Taxonomy" id="468196"/>
    <lineage>
        <taxon>Eukaryota</taxon>
        <taxon>Metazoa</taxon>
        <taxon>Ecdysozoa</taxon>
        <taxon>Arthropoda</taxon>
        <taxon>Hexapoda</taxon>
        <taxon>Insecta</taxon>
        <taxon>Pterygota</taxon>
        <taxon>Neoptera</taxon>
        <taxon>Paraneoptera</taxon>
        <taxon>Psocodea</taxon>
        <taxon>Troctomorpha</taxon>
        <taxon>Phthiraptera</taxon>
        <taxon>Anoplura</taxon>
        <taxon>Polyplacidae</taxon>
        <taxon>Polyplax</taxon>
    </lineage>
</organism>
<evidence type="ECO:0008006" key="3">
    <source>
        <dbReference type="Google" id="ProtNLM"/>
    </source>
</evidence>
<evidence type="ECO:0000313" key="1">
    <source>
        <dbReference type="EMBL" id="KAK6631487.1"/>
    </source>
</evidence>
<gene>
    <name evidence="1" type="ORF">RUM44_006014</name>
</gene>
<sequence length="82" mass="9268">MDFCCRAYVNKKPTAWLAPLLVLLSQNSDPSDPSRHLCLALEYDAKCLCCGKLCTPDQCPGQENTDTKDVHHLMRDLRTDDK</sequence>
<dbReference type="Proteomes" id="UP001359485">
    <property type="component" value="Unassembled WGS sequence"/>
</dbReference>